<dbReference type="EMBL" id="LOCO01000034">
    <property type="protein sequence ID" value="KXO06483.1"/>
    <property type="molecule type" value="Genomic_DNA"/>
</dbReference>
<dbReference type="Pfam" id="PF13489">
    <property type="entry name" value="Methyltransf_23"/>
    <property type="match status" value="1"/>
</dbReference>
<dbReference type="Proteomes" id="UP000070282">
    <property type="component" value="Unassembled WGS sequence"/>
</dbReference>
<dbReference type="CDD" id="cd02440">
    <property type="entry name" value="AdoMet_MTases"/>
    <property type="match status" value="1"/>
</dbReference>
<dbReference type="SUPFAM" id="SSF53335">
    <property type="entry name" value="S-adenosyl-L-methionine-dependent methyltransferases"/>
    <property type="match status" value="1"/>
</dbReference>
<accession>A0A137S218</accession>
<proteinExistence type="predicted"/>
<dbReference type="PATRIC" id="fig|1306954.6.peg.2763"/>
<dbReference type="GeneID" id="94724792"/>
<keyword evidence="5" id="KW-1185">Reference proteome</keyword>
<dbReference type="PANTHER" id="PTHR43464">
    <property type="entry name" value="METHYLTRANSFERASE"/>
    <property type="match status" value="1"/>
</dbReference>
<dbReference type="AlphaFoldDB" id="A0A137S218"/>
<dbReference type="GO" id="GO:0008168">
    <property type="term" value="F:methyltransferase activity"/>
    <property type="evidence" value="ECO:0007669"/>
    <property type="project" value="UniProtKB-KW"/>
</dbReference>
<dbReference type="RefSeq" id="WP_061333683.1">
    <property type="nucleotide sequence ID" value="NZ_LOCO01000034.1"/>
</dbReference>
<comment type="caution">
    <text evidence="4">The sequence shown here is derived from an EMBL/GenBank/DDBJ whole genome shotgun (WGS) entry which is preliminary data.</text>
</comment>
<name>A0A137S218_9GAMM</name>
<reference evidence="5" key="1">
    <citation type="submission" date="2015-12" db="EMBL/GenBank/DDBJ databases">
        <authorList>
            <person name="Lima A."/>
            <person name="Farahani Zayas N."/>
            <person name="Castro Da Silva M.A."/>
            <person name="Cabral A."/>
            <person name="Pessatti M.L."/>
        </authorList>
    </citation>
    <scope>NUCLEOTIDE SEQUENCE [LARGE SCALE GENOMIC DNA]</scope>
    <source>
        <strain evidence="5">LAMA 842</strain>
    </source>
</reference>
<protein>
    <submittedName>
        <fullName evidence="4">Methyltransferase type 12</fullName>
    </submittedName>
</protein>
<sequence>MSLKKTPDLYEKLIVQAWDENGRAWIDAVRDHGIRAPGVASRDALLAAINDHVQPNSRVLDVGCGEGWLVDLLTGSGFRAVGVDASRELIEYAQEHRKGHYVVGDQSDLAKLGLGIFDLVVCNFSLFGDETVRRCVMSVPQMLTPGGVLIIQTLHPMMFSGNEVAKSGWREGTWADLPGDFGEPSPLYVRTLDDWSRLFSEAGLGVSRMLAPTAGNADPKSLIFVVSRCERTGQ</sequence>
<evidence type="ECO:0000313" key="4">
    <source>
        <dbReference type="EMBL" id="KXO06483.1"/>
    </source>
</evidence>
<gene>
    <name evidence="4" type="ORF">J122_3927</name>
</gene>
<keyword evidence="1 4" id="KW-0489">Methyltransferase</keyword>
<evidence type="ECO:0000256" key="3">
    <source>
        <dbReference type="ARBA" id="ARBA00022691"/>
    </source>
</evidence>
<dbReference type="InterPro" id="IPR029063">
    <property type="entry name" value="SAM-dependent_MTases_sf"/>
</dbReference>
<keyword evidence="2 4" id="KW-0808">Transferase</keyword>
<evidence type="ECO:0000256" key="2">
    <source>
        <dbReference type="ARBA" id="ARBA00022679"/>
    </source>
</evidence>
<organism evidence="4 5">
    <name type="scientific">Marinobacter excellens LAMA 842</name>
    <dbReference type="NCBI Taxonomy" id="1306954"/>
    <lineage>
        <taxon>Bacteria</taxon>
        <taxon>Pseudomonadati</taxon>
        <taxon>Pseudomonadota</taxon>
        <taxon>Gammaproteobacteria</taxon>
        <taxon>Pseudomonadales</taxon>
        <taxon>Marinobacteraceae</taxon>
        <taxon>Marinobacter</taxon>
    </lineage>
</organism>
<evidence type="ECO:0000313" key="5">
    <source>
        <dbReference type="Proteomes" id="UP000070282"/>
    </source>
</evidence>
<evidence type="ECO:0000256" key="1">
    <source>
        <dbReference type="ARBA" id="ARBA00022603"/>
    </source>
</evidence>
<keyword evidence="3" id="KW-0949">S-adenosyl-L-methionine</keyword>
<dbReference type="GO" id="GO:0032259">
    <property type="term" value="P:methylation"/>
    <property type="evidence" value="ECO:0007669"/>
    <property type="project" value="UniProtKB-KW"/>
</dbReference>
<dbReference type="PANTHER" id="PTHR43464:SF19">
    <property type="entry name" value="UBIQUINONE BIOSYNTHESIS O-METHYLTRANSFERASE, MITOCHONDRIAL"/>
    <property type="match status" value="1"/>
</dbReference>
<dbReference type="Gene3D" id="3.40.50.150">
    <property type="entry name" value="Vaccinia Virus protein VP39"/>
    <property type="match status" value="1"/>
</dbReference>